<sequence>MSMSEPFEPNLRPDAEDGIPAADPGPGAPPTAPGFGIEGEEPDTARGDGAPGDEDVVRDEGAGTDDDTPADAFFRGLDG</sequence>
<protein>
    <submittedName>
        <fullName evidence="2">Uncharacterized protein</fullName>
    </submittedName>
</protein>
<dbReference type="AlphaFoldDB" id="A0A2A9ELR0"/>
<organism evidence="2 3">
    <name type="scientific">Georgenia soli</name>
    <dbReference type="NCBI Taxonomy" id="638953"/>
    <lineage>
        <taxon>Bacteria</taxon>
        <taxon>Bacillati</taxon>
        <taxon>Actinomycetota</taxon>
        <taxon>Actinomycetes</taxon>
        <taxon>Micrococcales</taxon>
        <taxon>Bogoriellaceae</taxon>
        <taxon>Georgenia</taxon>
    </lineage>
</organism>
<evidence type="ECO:0000313" key="2">
    <source>
        <dbReference type="EMBL" id="PFG39904.1"/>
    </source>
</evidence>
<reference evidence="2 3" key="1">
    <citation type="submission" date="2017-10" db="EMBL/GenBank/DDBJ databases">
        <title>Sequencing the genomes of 1000 actinobacteria strains.</title>
        <authorList>
            <person name="Klenk H.-P."/>
        </authorList>
    </citation>
    <scope>NUCLEOTIDE SEQUENCE [LARGE SCALE GENOMIC DNA]</scope>
    <source>
        <strain evidence="2 3">DSM 21838</strain>
    </source>
</reference>
<feature type="region of interest" description="Disordered" evidence="1">
    <location>
        <begin position="1"/>
        <end position="79"/>
    </location>
</feature>
<evidence type="ECO:0000313" key="3">
    <source>
        <dbReference type="Proteomes" id="UP000222106"/>
    </source>
</evidence>
<dbReference type="Proteomes" id="UP000222106">
    <property type="component" value="Unassembled WGS sequence"/>
</dbReference>
<name>A0A2A9ELR0_9MICO</name>
<accession>A0A2A9ELR0</accession>
<dbReference type="EMBL" id="PDJI01000004">
    <property type="protein sequence ID" value="PFG39904.1"/>
    <property type="molecule type" value="Genomic_DNA"/>
</dbReference>
<keyword evidence="3" id="KW-1185">Reference proteome</keyword>
<proteinExistence type="predicted"/>
<comment type="caution">
    <text evidence="2">The sequence shown here is derived from an EMBL/GenBank/DDBJ whole genome shotgun (WGS) entry which is preliminary data.</text>
</comment>
<gene>
    <name evidence="2" type="ORF">ATJ97_2424</name>
</gene>
<evidence type="ECO:0000256" key="1">
    <source>
        <dbReference type="SAM" id="MobiDB-lite"/>
    </source>
</evidence>
<feature type="compositionally biased region" description="Acidic residues" evidence="1">
    <location>
        <begin position="51"/>
        <end position="69"/>
    </location>
</feature>